<name>A0A0C3Q9Y8_9AGAM</name>
<reference evidence="1 2" key="1">
    <citation type="submission" date="2014-04" db="EMBL/GenBank/DDBJ databases">
        <authorList>
            <consortium name="DOE Joint Genome Institute"/>
            <person name="Kuo A."/>
            <person name="Girlanda M."/>
            <person name="Perotto S."/>
            <person name="Kohler A."/>
            <person name="Nagy L.G."/>
            <person name="Floudas D."/>
            <person name="Copeland A."/>
            <person name="Barry K.W."/>
            <person name="Cichocki N."/>
            <person name="Veneault-Fourrey C."/>
            <person name="LaButti K."/>
            <person name="Lindquist E.A."/>
            <person name="Lipzen A."/>
            <person name="Lundell T."/>
            <person name="Morin E."/>
            <person name="Murat C."/>
            <person name="Sun H."/>
            <person name="Tunlid A."/>
            <person name="Henrissat B."/>
            <person name="Grigoriev I.V."/>
            <person name="Hibbett D.S."/>
            <person name="Martin F."/>
            <person name="Nordberg H.P."/>
            <person name="Cantor M.N."/>
            <person name="Hua S.X."/>
        </authorList>
    </citation>
    <scope>NUCLEOTIDE SEQUENCE [LARGE SCALE GENOMIC DNA]</scope>
    <source>
        <strain evidence="1 2">MUT 4182</strain>
    </source>
</reference>
<evidence type="ECO:0000313" key="2">
    <source>
        <dbReference type="Proteomes" id="UP000054248"/>
    </source>
</evidence>
<dbReference type="InterPro" id="IPR032675">
    <property type="entry name" value="LRR_dom_sf"/>
</dbReference>
<dbReference type="Gene3D" id="3.80.10.10">
    <property type="entry name" value="Ribonuclease Inhibitor"/>
    <property type="match status" value="1"/>
</dbReference>
<evidence type="ECO:0000313" key="1">
    <source>
        <dbReference type="EMBL" id="KIO20829.1"/>
    </source>
</evidence>
<dbReference type="HOGENOM" id="CLU_055177_0_0_1"/>
<dbReference type="Proteomes" id="UP000054248">
    <property type="component" value="Unassembled WGS sequence"/>
</dbReference>
<protein>
    <submittedName>
        <fullName evidence="1">Uncharacterized protein</fullName>
    </submittedName>
</protein>
<proteinExistence type="predicted"/>
<dbReference type="OrthoDB" id="2269034at2759"/>
<reference evidence="2" key="2">
    <citation type="submission" date="2015-01" db="EMBL/GenBank/DDBJ databases">
        <title>Evolutionary Origins and Diversification of the Mycorrhizal Mutualists.</title>
        <authorList>
            <consortium name="DOE Joint Genome Institute"/>
            <consortium name="Mycorrhizal Genomics Consortium"/>
            <person name="Kohler A."/>
            <person name="Kuo A."/>
            <person name="Nagy L.G."/>
            <person name="Floudas D."/>
            <person name="Copeland A."/>
            <person name="Barry K.W."/>
            <person name="Cichocki N."/>
            <person name="Veneault-Fourrey C."/>
            <person name="LaButti K."/>
            <person name="Lindquist E.A."/>
            <person name="Lipzen A."/>
            <person name="Lundell T."/>
            <person name="Morin E."/>
            <person name="Murat C."/>
            <person name="Riley R."/>
            <person name="Ohm R."/>
            <person name="Sun H."/>
            <person name="Tunlid A."/>
            <person name="Henrissat B."/>
            <person name="Grigoriev I.V."/>
            <person name="Hibbett D.S."/>
            <person name="Martin F."/>
        </authorList>
    </citation>
    <scope>NUCLEOTIDE SEQUENCE [LARGE SCALE GENOMIC DNA]</scope>
    <source>
        <strain evidence="2">MUT 4182</strain>
    </source>
</reference>
<sequence length="464" mass="52696">MTTDALDPKSNDPDSHILDLPYDVLYLIFTFGCIQTSHKQHDFPVMISHVCRLWRQYALDTPGFWTSLRFKNPIPDIEKYRTWLGRSKNSPFDLEIGWRPFIGASMKHVKAIMRLVFPHIQRLRSLQVSDVPFKIRQVIFNRLNNVHLPSLETLHVKRGWSDDEKPALTDRKFNPFRHGDAANMKHVILEEIPYGHVIHRFKNLRTLSITNVKIFKDSSRNNAKTVQDILLLIPDLRLLHIHTERSFGHIPENPTLPPTTHFSLEELSFTATESDITAIVCALVLPSLRRICHSSGRDVGIDPCCLPIMARARLGHPHPNLLSLRLCGRQARNSSAEDSLNMEFLGRALAGLLRLESLELESVDLDHSRHLTCLSRTGPMLKKLAFTCCSGLVLKELQAVIQSRRDPKGMGSNSLEYVHVVDTLVTLQQLHKEAEEQGLGRDAGFNITISDGQYPHRIVVIGGE</sequence>
<dbReference type="SUPFAM" id="SSF52047">
    <property type="entry name" value="RNI-like"/>
    <property type="match status" value="1"/>
</dbReference>
<keyword evidence="2" id="KW-1185">Reference proteome</keyword>
<organism evidence="1 2">
    <name type="scientific">Tulasnella calospora MUT 4182</name>
    <dbReference type="NCBI Taxonomy" id="1051891"/>
    <lineage>
        <taxon>Eukaryota</taxon>
        <taxon>Fungi</taxon>
        <taxon>Dikarya</taxon>
        <taxon>Basidiomycota</taxon>
        <taxon>Agaricomycotina</taxon>
        <taxon>Agaricomycetes</taxon>
        <taxon>Cantharellales</taxon>
        <taxon>Tulasnellaceae</taxon>
        <taxon>Tulasnella</taxon>
    </lineage>
</organism>
<dbReference type="EMBL" id="KN823159">
    <property type="protein sequence ID" value="KIO20829.1"/>
    <property type="molecule type" value="Genomic_DNA"/>
</dbReference>
<accession>A0A0C3Q9Y8</accession>
<dbReference type="AlphaFoldDB" id="A0A0C3Q9Y8"/>
<gene>
    <name evidence="1" type="ORF">M407DRAFT_29541</name>
</gene>